<keyword evidence="2" id="KW-1185">Reference proteome</keyword>
<name>B9D1C3_CAMRE</name>
<comment type="caution">
    <text evidence="1">The sequence shown here is derived from an EMBL/GenBank/DDBJ whole genome shotgun (WGS) entry which is preliminary data.</text>
</comment>
<gene>
    <name evidence="1" type="ORF">CAMRE0001_3210</name>
</gene>
<reference evidence="1 2" key="1">
    <citation type="submission" date="2008-08" db="EMBL/GenBank/DDBJ databases">
        <authorList>
            <person name="Madupu R."/>
            <person name="Durkin A.S."/>
            <person name="Torralba M."/>
            <person name="Methe B."/>
            <person name="Sutton G.G."/>
            <person name="Strausberg R.L."/>
            <person name="Nelson K.E."/>
        </authorList>
    </citation>
    <scope>NUCLEOTIDE SEQUENCE [LARGE SCALE GENOMIC DNA]</scope>
    <source>
        <strain evidence="1 2">RM3267</strain>
    </source>
</reference>
<evidence type="ECO:0000313" key="1">
    <source>
        <dbReference type="EMBL" id="EEF14282.1"/>
    </source>
</evidence>
<protein>
    <submittedName>
        <fullName evidence="1">Uncharacterized protein</fullName>
    </submittedName>
</protein>
<dbReference type="Proteomes" id="UP000003082">
    <property type="component" value="Unassembled WGS sequence"/>
</dbReference>
<organism evidence="1 2">
    <name type="scientific">Campylobacter rectus RM3267</name>
    <dbReference type="NCBI Taxonomy" id="553218"/>
    <lineage>
        <taxon>Bacteria</taxon>
        <taxon>Pseudomonadati</taxon>
        <taxon>Campylobacterota</taxon>
        <taxon>Epsilonproteobacteria</taxon>
        <taxon>Campylobacterales</taxon>
        <taxon>Campylobacteraceae</taxon>
        <taxon>Campylobacter</taxon>
    </lineage>
</organism>
<dbReference type="EMBL" id="ACFU01000008">
    <property type="protein sequence ID" value="EEF14282.1"/>
    <property type="molecule type" value="Genomic_DNA"/>
</dbReference>
<proteinExistence type="predicted"/>
<evidence type="ECO:0000313" key="2">
    <source>
        <dbReference type="Proteomes" id="UP000003082"/>
    </source>
</evidence>
<sequence length="40" mass="4856">MPCVNLPRLNHEGRAKFKLYRRYFRDLPPGKICKVFCEMQ</sequence>
<accession>B9D1C3</accession>
<dbReference type="AlphaFoldDB" id="B9D1C3"/>